<proteinExistence type="predicted"/>
<dbReference type="EMBL" id="FR824098">
    <property type="protein sequence ID" value="CCA18618.1"/>
    <property type="molecule type" value="Genomic_DNA"/>
</dbReference>
<organism evidence="2">
    <name type="scientific">Albugo laibachii Nc14</name>
    <dbReference type="NCBI Taxonomy" id="890382"/>
    <lineage>
        <taxon>Eukaryota</taxon>
        <taxon>Sar</taxon>
        <taxon>Stramenopiles</taxon>
        <taxon>Oomycota</taxon>
        <taxon>Peronosporomycetes</taxon>
        <taxon>Albuginales</taxon>
        <taxon>Albuginaceae</taxon>
        <taxon>Albugo</taxon>
    </lineage>
</organism>
<feature type="compositionally biased region" description="Polar residues" evidence="1">
    <location>
        <begin position="94"/>
        <end position="104"/>
    </location>
</feature>
<sequence>MEGRGTAQMGHVEEKSEDIASPVDQEAALARMRKMLEKIDSRVSQIKDRQNGGALRKPATIGRAVSELGGGLTLNELGDSGFGAKSVSKGRAENTPTGRQSVYKSPNLAPPGAIKIPKLMINNFTGEEQYASLGTGFKQWGYTFLEAIEMAEIQSQFAWGERLKVNKLGEYMAPNSVAAAYFQSNVRTWWAVNPTLYQALDQLHQAFKVTITHQQAAALFASEKEKSRSWNQNLLYLIALCQERESHERLVVEDIVKYAAPHLKIAMMVR</sequence>
<feature type="region of interest" description="Disordered" evidence="1">
    <location>
        <begin position="1"/>
        <end position="20"/>
    </location>
</feature>
<gene>
    <name evidence="2" type="primary">AlNc14C53G4132</name>
    <name evidence="2" type="ORF">ALNC14_047610</name>
</gene>
<name>F0WBU1_9STRA</name>
<reference evidence="2" key="2">
    <citation type="submission" date="2011-02" db="EMBL/GenBank/DDBJ databases">
        <authorList>
            <person name="MacLean D."/>
        </authorList>
    </citation>
    <scope>NUCLEOTIDE SEQUENCE</scope>
</reference>
<dbReference type="AlphaFoldDB" id="F0WBU1"/>
<evidence type="ECO:0000313" key="2">
    <source>
        <dbReference type="EMBL" id="CCA18618.1"/>
    </source>
</evidence>
<evidence type="ECO:0000256" key="1">
    <source>
        <dbReference type="SAM" id="MobiDB-lite"/>
    </source>
</evidence>
<reference evidence="2" key="1">
    <citation type="journal article" date="2011" name="PLoS Biol.">
        <title>Gene gain and loss during evolution of obligate parasitism in the white rust pathogen of Arabidopsis thaliana.</title>
        <authorList>
            <person name="Kemen E."/>
            <person name="Gardiner A."/>
            <person name="Schultz-Larsen T."/>
            <person name="Kemen A.C."/>
            <person name="Balmuth A.L."/>
            <person name="Robert-Seilaniantz A."/>
            <person name="Bailey K."/>
            <person name="Holub E."/>
            <person name="Studholme D.J."/>
            <person name="Maclean D."/>
            <person name="Jones J.D."/>
        </authorList>
    </citation>
    <scope>NUCLEOTIDE SEQUENCE</scope>
</reference>
<protein>
    <submittedName>
        <fullName evidence="2">Mitochondrial Carrier (MC) Family putative</fullName>
    </submittedName>
</protein>
<accession>F0WBU1</accession>
<dbReference type="HOGENOM" id="CLU_1032179_0_0_1"/>
<feature type="region of interest" description="Disordered" evidence="1">
    <location>
        <begin position="85"/>
        <end position="106"/>
    </location>
</feature>